<protein>
    <submittedName>
        <fullName evidence="2">Uncharacterized protein</fullName>
    </submittedName>
</protein>
<dbReference type="EMBL" id="RCMK01000999">
    <property type="protein sequence ID" value="KAG2905127.1"/>
    <property type="molecule type" value="Genomic_DNA"/>
</dbReference>
<organism evidence="2 4">
    <name type="scientific">Phytophthora cactorum</name>
    <dbReference type="NCBI Taxonomy" id="29920"/>
    <lineage>
        <taxon>Eukaryota</taxon>
        <taxon>Sar</taxon>
        <taxon>Stramenopiles</taxon>
        <taxon>Oomycota</taxon>
        <taxon>Peronosporomycetes</taxon>
        <taxon>Peronosporales</taxon>
        <taxon>Peronosporaceae</taxon>
        <taxon>Phytophthora</taxon>
    </lineage>
</organism>
<evidence type="ECO:0000256" key="1">
    <source>
        <dbReference type="SAM" id="MobiDB-lite"/>
    </source>
</evidence>
<dbReference type="Proteomes" id="UP000735874">
    <property type="component" value="Unassembled WGS sequence"/>
</dbReference>
<evidence type="ECO:0000313" key="2">
    <source>
        <dbReference type="EMBL" id="KAG2854241.1"/>
    </source>
</evidence>
<comment type="caution">
    <text evidence="2">The sequence shown here is derived from an EMBL/GenBank/DDBJ whole genome shotgun (WGS) entry which is preliminary data.</text>
</comment>
<feature type="compositionally biased region" description="Acidic residues" evidence="1">
    <location>
        <begin position="78"/>
        <end position="89"/>
    </location>
</feature>
<proteinExistence type="predicted"/>
<reference evidence="2" key="1">
    <citation type="submission" date="2018-10" db="EMBL/GenBank/DDBJ databases">
        <title>Effector identification in a new, highly contiguous assembly of the strawberry crown rot pathogen Phytophthora cactorum.</title>
        <authorList>
            <person name="Armitage A.D."/>
            <person name="Nellist C.F."/>
            <person name="Bates H."/>
            <person name="Vickerstaff R.J."/>
            <person name="Harrison R.J."/>
        </authorList>
    </citation>
    <scope>NUCLEOTIDE SEQUENCE</scope>
    <source>
        <strain evidence="2">15-7</strain>
        <strain evidence="3">4040</strain>
    </source>
</reference>
<dbReference type="VEuPathDB" id="FungiDB:PC110_g16325"/>
<name>A0A8T0YX35_9STRA</name>
<sequence>MKSTKYFCRECSTGNRRRYLCNVARDGREKTCFFVWYDDWNNGFDIPRHLHLKHQLRDHPPSSRPGKKRRRRVIAVGMEDDGASGDEGESSSGEGKASGAEGDAGGEEDDASLVVL</sequence>
<accession>A0A8T0YX35</accession>
<gene>
    <name evidence="2" type="ORF">PC113_g13480</name>
    <name evidence="3" type="ORF">PC117_g20829</name>
</gene>
<dbReference type="EMBL" id="RCMG01000438">
    <property type="protein sequence ID" value="KAG2854241.1"/>
    <property type="molecule type" value="Genomic_DNA"/>
</dbReference>
<evidence type="ECO:0000313" key="3">
    <source>
        <dbReference type="EMBL" id="KAG2905127.1"/>
    </source>
</evidence>
<evidence type="ECO:0000313" key="4">
    <source>
        <dbReference type="Proteomes" id="UP000735874"/>
    </source>
</evidence>
<feature type="compositionally biased region" description="Acidic residues" evidence="1">
    <location>
        <begin position="104"/>
        <end position="116"/>
    </location>
</feature>
<feature type="compositionally biased region" description="Low complexity" evidence="1">
    <location>
        <begin position="90"/>
        <end position="101"/>
    </location>
</feature>
<dbReference type="Proteomes" id="UP000736787">
    <property type="component" value="Unassembled WGS sequence"/>
</dbReference>
<feature type="region of interest" description="Disordered" evidence="1">
    <location>
        <begin position="55"/>
        <end position="116"/>
    </location>
</feature>
<dbReference type="AlphaFoldDB" id="A0A8T0YX35"/>